<dbReference type="eggNOG" id="COG4772">
    <property type="taxonomic scope" value="Bacteria"/>
</dbReference>
<dbReference type="InterPro" id="IPR000531">
    <property type="entry name" value="Beta-barrel_TonB"/>
</dbReference>
<evidence type="ECO:0000256" key="5">
    <source>
        <dbReference type="ARBA" id="ARBA00022729"/>
    </source>
</evidence>
<dbReference type="PROSITE" id="PS52016">
    <property type="entry name" value="TONB_DEPENDENT_REC_3"/>
    <property type="match status" value="1"/>
</dbReference>
<evidence type="ECO:0000256" key="7">
    <source>
        <dbReference type="ARBA" id="ARBA00023136"/>
    </source>
</evidence>
<keyword evidence="13" id="KW-1185">Reference proteome</keyword>
<dbReference type="SUPFAM" id="SSF56935">
    <property type="entry name" value="Porins"/>
    <property type="match status" value="1"/>
</dbReference>
<evidence type="ECO:0000256" key="2">
    <source>
        <dbReference type="ARBA" id="ARBA00022448"/>
    </source>
</evidence>
<evidence type="ECO:0000256" key="1">
    <source>
        <dbReference type="ARBA" id="ARBA00004571"/>
    </source>
</evidence>
<dbReference type="Proteomes" id="UP000001963">
    <property type="component" value="Chromosome"/>
</dbReference>
<evidence type="ECO:0000256" key="9">
    <source>
        <dbReference type="ARBA" id="ARBA00023237"/>
    </source>
</evidence>
<evidence type="ECO:0000256" key="6">
    <source>
        <dbReference type="ARBA" id="ARBA00023077"/>
    </source>
</evidence>
<dbReference type="Gene3D" id="2.40.170.20">
    <property type="entry name" value="TonB-dependent receptor, beta-barrel domain"/>
    <property type="match status" value="1"/>
</dbReference>
<comment type="subcellular location">
    <subcellularLocation>
        <location evidence="1 10">Cell outer membrane</location>
        <topology evidence="1 10">Multi-pass membrane protein</topology>
    </subcellularLocation>
</comment>
<keyword evidence="2 10" id="KW-0813">Transport</keyword>
<keyword evidence="6" id="KW-0798">TonB box</keyword>
<dbReference type="Pfam" id="PF00593">
    <property type="entry name" value="TonB_dep_Rec_b-barrel"/>
    <property type="match status" value="1"/>
</dbReference>
<dbReference type="GO" id="GO:0015344">
    <property type="term" value="F:siderophore uptake transmembrane transporter activity"/>
    <property type="evidence" value="ECO:0007669"/>
    <property type="project" value="TreeGrafter"/>
</dbReference>
<dbReference type="GO" id="GO:0009279">
    <property type="term" value="C:cell outer membrane"/>
    <property type="evidence" value="ECO:0007669"/>
    <property type="project" value="UniProtKB-SubCell"/>
</dbReference>
<name>Q0BSE7_GRABC</name>
<evidence type="ECO:0000256" key="10">
    <source>
        <dbReference type="PROSITE-ProRule" id="PRU01360"/>
    </source>
</evidence>
<dbReference type="EMBL" id="CP000394">
    <property type="protein sequence ID" value="ABI62255.1"/>
    <property type="molecule type" value="Genomic_DNA"/>
</dbReference>
<sequence length="745" mass="80884">MCLLRSRRRITLPMSRLAFSPRLTIPLSSLLRGGSATLLGSTVLAGGLCGFVHFAEAADLSSADVSLPPLSVVSNALDQARSQIQPSLGATTYHFSRTALETIPQGDNAPLQQVLLQAPGVAQDSFGQIHIRGDHGNVQYRLNGVQLPEGLSVFGQVLETRFAHSLSLIMGALPAQYGFREAGVVDIVTKNGTTDPGGQISVYGGARDYFQPSFAYGGRKGAVDYFLTGDYLLNRVGIENPTSSFNAIHDQSNQWHGMAQISGIINDTTRISTIVGSSTQHFQIPNRPGLLPSNGYSVNGIDTKDSATLNQRQREITNFAILSLQKHYDTVDVQSSVFSRYSSLYYAPDQIGELLFNGFSQSAARGVTSTGAQTDASWKVSDHHTVRGGFLATIERATFQTNSQVFATDDSGQVASGASPYSIYQGGGRTGGLYGIYLQDEWKILPRVTINYGARFDVVDEYTHENQLSPRVNIVWMPTDRTSVHAGYARYFTPPTFELLSTASIAAFQNTTAAAPGGLLNNTVKAERANYFDIGIDQQFLPGWRGGVDGYYKQATNLLDEGQFGAPIILTSFNYARGYVGGVQFDTTFDRGPWSVYANVAWSKAMGKDIVSAQFNFDPEELEQIKNSYIHLDHDQRITASAGAAYTFFHDTHHPLRMSGTMLFGSGLRSDGTVPNGSALPAYGTFNFSAVQTLDLGFGKSTQIRLDVINLFDSTYMLRDGTGVGVGAPQYGLRRTILAGLTQRF</sequence>
<evidence type="ECO:0000256" key="3">
    <source>
        <dbReference type="ARBA" id="ARBA00022452"/>
    </source>
</evidence>
<evidence type="ECO:0000259" key="11">
    <source>
        <dbReference type="Pfam" id="PF00593"/>
    </source>
</evidence>
<reference evidence="12 13" key="1">
    <citation type="journal article" date="2007" name="J. Bacteriol.">
        <title>Genome sequence analysis of the emerging human pathogenic acetic acid bacterium Granulibacter bethesdensis.</title>
        <authorList>
            <person name="Greenberg D.E."/>
            <person name="Porcella S.F."/>
            <person name="Zelazny A.M."/>
            <person name="Virtaneva K."/>
            <person name="Sturdevant D.E."/>
            <person name="Kupko J.J.III."/>
            <person name="Barbian K.D."/>
            <person name="Babar A."/>
            <person name="Dorward D.W."/>
            <person name="Holland S.M."/>
        </authorList>
    </citation>
    <scope>NUCLEOTIDE SEQUENCE [LARGE SCALE GENOMIC DNA]</scope>
    <source>
        <strain evidence="13">ATCC BAA-1260 / CGDNIH1</strain>
    </source>
</reference>
<keyword evidence="5" id="KW-0732">Signal</keyword>
<keyword evidence="4 10" id="KW-0812">Transmembrane</keyword>
<evidence type="ECO:0000313" key="13">
    <source>
        <dbReference type="Proteomes" id="UP000001963"/>
    </source>
</evidence>
<gene>
    <name evidence="12" type="ordered locus">GbCGDNIH1_1357</name>
</gene>
<dbReference type="HOGENOM" id="CLU_390261_0_0_5"/>
<accession>Q0BSE7</accession>
<proteinExistence type="inferred from homology"/>
<dbReference type="InterPro" id="IPR036942">
    <property type="entry name" value="Beta-barrel_TonB_sf"/>
</dbReference>
<feature type="domain" description="TonB-dependent receptor-like beta-barrel" evidence="11">
    <location>
        <begin position="268"/>
        <end position="711"/>
    </location>
</feature>
<evidence type="ECO:0000256" key="8">
    <source>
        <dbReference type="ARBA" id="ARBA00023170"/>
    </source>
</evidence>
<keyword evidence="9 10" id="KW-0998">Cell outer membrane</keyword>
<protein>
    <submittedName>
        <fullName evidence="12">TonB dependent receptor</fullName>
    </submittedName>
</protein>
<comment type="similarity">
    <text evidence="10">Belongs to the TonB-dependent receptor family.</text>
</comment>
<evidence type="ECO:0000313" key="12">
    <source>
        <dbReference type="EMBL" id="ABI62255.1"/>
    </source>
</evidence>
<dbReference type="KEGG" id="gbe:GbCGDNIH1_1357"/>
<dbReference type="PANTHER" id="PTHR30069">
    <property type="entry name" value="TONB-DEPENDENT OUTER MEMBRANE RECEPTOR"/>
    <property type="match status" value="1"/>
</dbReference>
<keyword evidence="3 10" id="KW-1134">Transmembrane beta strand</keyword>
<dbReference type="AlphaFoldDB" id="Q0BSE7"/>
<organism evidence="12 13">
    <name type="scientific">Granulibacter bethesdensis (strain ATCC BAA-1260 / CGDNIH1)</name>
    <dbReference type="NCBI Taxonomy" id="391165"/>
    <lineage>
        <taxon>Bacteria</taxon>
        <taxon>Pseudomonadati</taxon>
        <taxon>Pseudomonadota</taxon>
        <taxon>Alphaproteobacteria</taxon>
        <taxon>Acetobacterales</taxon>
        <taxon>Acetobacteraceae</taxon>
        <taxon>Granulibacter</taxon>
    </lineage>
</organism>
<evidence type="ECO:0000256" key="4">
    <source>
        <dbReference type="ARBA" id="ARBA00022692"/>
    </source>
</evidence>
<dbReference type="PANTHER" id="PTHR30069:SF29">
    <property type="entry name" value="HEMOGLOBIN AND HEMOGLOBIN-HAPTOGLOBIN-BINDING PROTEIN 1-RELATED"/>
    <property type="match status" value="1"/>
</dbReference>
<keyword evidence="7 10" id="KW-0472">Membrane</keyword>
<dbReference type="InterPro" id="IPR039426">
    <property type="entry name" value="TonB-dep_rcpt-like"/>
</dbReference>
<dbReference type="GO" id="GO:0044718">
    <property type="term" value="P:siderophore transmembrane transport"/>
    <property type="evidence" value="ECO:0007669"/>
    <property type="project" value="TreeGrafter"/>
</dbReference>
<dbReference type="STRING" id="391165.GbCGDNIH1_1357"/>
<keyword evidence="8 12" id="KW-0675">Receptor</keyword>